<organism evidence="1 2">
    <name type="scientific">Abiotrophia defectiva ATCC 49176</name>
    <dbReference type="NCBI Taxonomy" id="592010"/>
    <lineage>
        <taxon>Bacteria</taxon>
        <taxon>Bacillati</taxon>
        <taxon>Bacillota</taxon>
        <taxon>Bacilli</taxon>
        <taxon>Lactobacillales</taxon>
        <taxon>Aerococcaceae</taxon>
        <taxon>Abiotrophia</taxon>
    </lineage>
</organism>
<comment type="caution">
    <text evidence="1">The sequence shown here is derived from an EMBL/GenBank/DDBJ whole genome shotgun (WGS) entry which is preliminary data.</text>
</comment>
<proteinExistence type="predicted"/>
<reference evidence="1" key="1">
    <citation type="submission" date="2013-06" db="EMBL/GenBank/DDBJ databases">
        <authorList>
            <person name="Weinstock G."/>
            <person name="Sodergren E."/>
            <person name="Clifton S."/>
            <person name="Fulton L."/>
            <person name="Fulton B."/>
            <person name="Courtney L."/>
            <person name="Fronick C."/>
            <person name="Harrison M."/>
            <person name="Strong C."/>
            <person name="Farmer C."/>
            <person name="Delahaunty K."/>
            <person name="Markovic C."/>
            <person name="Hall O."/>
            <person name="Minx P."/>
            <person name="Tomlinson C."/>
            <person name="Mitreva M."/>
            <person name="Nelson J."/>
            <person name="Hou S."/>
            <person name="Wollam A."/>
            <person name="Pepin K.H."/>
            <person name="Johnson M."/>
            <person name="Bhonagiri V."/>
            <person name="Nash W.E."/>
            <person name="Warren W."/>
            <person name="Chinwalla A."/>
            <person name="Mardis E.R."/>
            <person name="Wilson R.K."/>
        </authorList>
    </citation>
    <scope>NUCLEOTIDE SEQUENCE [LARGE SCALE GENOMIC DNA]</scope>
    <source>
        <strain evidence="1">ATCC 49176</strain>
    </source>
</reference>
<keyword evidence="2" id="KW-1185">Reference proteome</keyword>
<dbReference type="Proteomes" id="UP000019050">
    <property type="component" value="Unassembled WGS sequence"/>
</dbReference>
<sequence length="88" mass="10107">MDHLLSRACYQILAEDGKKLMDKTARLRMFSARICKDSQPKKEYNRKSTKIMSLVLVVKIDRRMEYEKLLEKVLASLSPLSPSHGPLG</sequence>
<dbReference type="AlphaFoldDB" id="W1Q1Q5"/>
<protein>
    <submittedName>
        <fullName evidence="1">Uncharacterized protein</fullName>
    </submittedName>
</protein>
<dbReference type="HOGENOM" id="CLU_2461966_0_0_9"/>
<accession>W1Q1Q5</accession>
<evidence type="ECO:0000313" key="1">
    <source>
        <dbReference type="EMBL" id="ESK64955.1"/>
    </source>
</evidence>
<dbReference type="EMBL" id="ACIN03000015">
    <property type="protein sequence ID" value="ESK64955.1"/>
    <property type="molecule type" value="Genomic_DNA"/>
</dbReference>
<name>W1Q1Q5_ABIDE</name>
<gene>
    <name evidence="1" type="ORF">GCWU000182_001687</name>
</gene>
<dbReference type="STRING" id="592010.GCWU000182_001687"/>
<evidence type="ECO:0000313" key="2">
    <source>
        <dbReference type="Proteomes" id="UP000019050"/>
    </source>
</evidence>